<dbReference type="EMBL" id="REGN01003439">
    <property type="protein sequence ID" value="RNA22515.1"/>
    <property type="molecule type" value="Genomic_DNA"/>
</dbReference>
<reference evidence="1 2" key="1">
    <citation type="journal article" date="2018" name="Sci. Rep.">
        <title>Genomic signatures of local adaptation to the degree of environmental predictability in rotifers.</title>
        <authorList>
            <person name="Franch-Gras L."/>
            <person name="Hahn C."/>
            <person name="Garcia-Roger E.M."/>
            <person name="Carmona M.J."/>
            <person name="Serra M."/>
            <person name="Gomez A."/>
        </authorList>
    </citation>
    <scope>NUCLEOTIDE SEQUENCE [LARGE SCALE GENOMIC DNA]</scope>
    <source>
        <strain evidence="1">HYR1</strain>
    </source>
</reference>
<evidence type="ECO:0000313" key="1">
    <source>
        <dbReference type="EMBL" id="RNA22515.1"/>
    </source>
</evidence>
<sequence>MPVGSKPILGIYFSIKQLSKHDCKIYNNYEVTAFFNGILKLMINSKNHFNSKIFVFSIHN</sequence>
<comment type="caution">
    <text evidence="1">The sequence shown here is derived from an EMBL/GenBank/DDBJ whole genome shotgun (WGS) entry which is preliminary data.</text>
</comment>
<keyword evidence="2" id="KW-1185">Reference proteome</keyword>
<dbReference type="Proteomes" id="UP000276133">
    <property type="component" value="Unassembled WGS sequence"/>
</dbReference>
<protein>
    <submittedName>
        <fullName evidence="1">Uncharacterized protein</fullName>
    </submittedName>
</protein>
<accession>A0A3M7RGX7</accession>
<dbReference type="AlphaFoldDB" id="A0A3M7RGX7"/>
<proteinExistence type="predicted"/>
<organism evidence="1 2">
    <name type="scientific">Brachionus plicatilis</name>
    <name type="common">Marine rotifer</name>
    <name type="synonym">Brachionus muelleri</name>
    <dbReference type="NCBI Taxonomy" id="10195"/>
    <lineage>
        <taxon>Eukaryota</taxon>
        <taxon>Metazoa</taxon>
        <taxon>Spiralia</taxon>
        <taxon>Gnathifera</taxon>
        <taxon>Rotifera</taxon>
        <taxon>Eurotatoria</taxon>
        <taxon>Monogononta</taxon>
        <taxon>Pseudotrocha</taxon>
        <taxon>Ploima</taxon>
        <taxon>Brachionidae</taxon>
        <taxon>Brachionus</taxon>
    </lineage>
</organism>
<gene>
    <name evidence="1" type="ORF">BpHYR1_016905</name>
</gene>
<name>A0A3M7RGX7_BRAPC</name>
<evidence type="ECO:0000313" key="2">
    <source>
        <dbReference type="Proteomes" id="UP000276133"/>
    </source>
</evidence>